<sequence length="285" mass="32608">MLEHAPHPLGRRYVAVSLHVARQMGEDGVVKAAKAWLDDLLLPMLAISKAMKSWPASSQTPPAKQHIESASRIDLRLLKAKYRCAITKTFDKARVEKLQREGRFDEIPRVGQLRMEPAHIMPFLLNKVDNRAIDRRRSHFWDMLRSWTQIDFETLVVPNLNSPMNAIYMTRDEHDIFGHFTSYLDKEAYPGVPNKYKVRIARSYSCLSNGLHEVDVEFPTREESSVEPPNPDYLKVHAAFAKVLHLCGVAQYMDGVDLEAEMEGTLRLNGETDFGSYLQSKLATW</sequence>
<keyword evidence="2" id="KW-1185">Reference proteome</keyword>
<evidence type="ECO:0000313" key="1">
    <source>
        <dbReference type="EMBL" id="KAH8993394.1"/>
    </source>
</evidence>
<evidence type="ECO:0008006" key="3">
    <source>
        <dbReference type="Google" id="ProtNLM"/>
    </source>
</evidence>
<accession>A0AAD4QEF5</accession>
<evidence type="ECO:0000313" key="2">
    <source>
        <dbReference type="Proteomes" id="UP001201163"/>
    </source>
</evidence>
<name>A0AAD4QEF5_9AGAM</name>
<protein>
    <recommendedName>
        <fullName evidence="3">HNH nuclease domain-containing protein</fullName>
    </recommendedName>
</protein>
<dbReference type="AlphaFoldDB" id="A0AAD4QEF5"/>
<proteinExistence type="predicted"/>
<dbReference type="EMBL" id="JAKELL010000018">
    <property type="protein sequence ID" value="KAH8993394.1"/>
    <property type="molecule type" value="Genomic_DNA"/>
</dbReference>
<organism evidence="1 2">
    <name type="scientific">Lactarius akahatsu</name>
    <dbReference type="NCBI Taxonomy" id="416441"/>
    <lineage>
        <taxon>Eukaryota</taxon>
        <taxon>Fungi</taxon>
        <taxon>Dikarya</taxon>
        <taxon>Basidiomycota</taxon>
        <taxon>Agaricomycotina</taxon>
        <taxon>Agaricomycetes</taxon>
        <taxon>Russulales</taxon>
        <taxon>Russulaceae</taxon>
        <taxon>Lactarius</taxon>
    </lineage>
</organism>
<dbReference type="Proteomes" id="UP001201163">
    <property type="component" value="Unassembled WGS sequence"/>
</dbReference>
<reference evidence="1" key="1">
    <citation type="submission" date="2022-01" db="EMBL/GenBank/DDBJ databases">
        <title>Comparative genomics reveals a dynamic genome evolution in the ectomycorrhizal milk-cap (Lactarius) mushrooms.</title>
        <authorList>
            <consortium name="DOE Joint Genome Institute"/>
            <person name="Lebreton A."/>
            <person name="Tang N."/>
            <person name="Kuo A."/>
            <person name="LaButti K."/>
            <person name="Drula E."/>
            <person name="Barry K."/>
            <person name="Clum A."/>
            <person name="Lipzen A."/>
            <person name="Mousain D."/>
            <person name="Ng V."/>
            <person name="Wang R."/>
            <person name="Wang X."/>
            <person name="Dai Y."/>
            <person name="Henrissat B."/>
            <person name="Grigoriev I.V."/>
            <person name="Guerin-Laguette A."/>
            <person name="Yu F."/>
            <person name="Martin F.M."/>
        </authorList>
    </citation>
    <scope>NUCLEOTIDE SEQUENCE</scope>
    <source>
        <strain evidence="1">QP</strain>
    </source>
</reference>
<gene>
    <name evidence="1" type="ORF">EDB92DRAFT_398877</name>
</gene>
<comment type="caution">
    <text evidence="1">The sequence shown here is derived from an EMBL/GenBank/DDBJ whole genome shotgun (WGS) entry which is preliminary data.</text>
</comment>